<organism evidence="2 3">
    <name type="scientific">Portunus trituberculatus</name>
    <name type="common">Swimming crab</name>
    <name type="synonym">Neptunus trituberculatus</name>
    <dbReference type="NCBI Taxonomy" id="210409"/>
    <lineage>
        <taxon>Eukaryota</taxon>
        <taxon>Metazoa</taxon>
        <taxon>Ecdysozoa</taxon>
        <taxon>Arthropoda</taxon>
        <taxon>Crustacea</taxon>
        <taxon>Multicrustacea</taxon>
        <taxon>Malacostraca</taxon>
        <taxon>Eumalacostraca</taxon>
        <taxon>Eucarida</taxon>
        <taxon>Decapoda</taxon>
        <taxon>Pleocyemata</taxon>
        <taxon>Brachyura</taxon>
        <taxon>Eubrachyura</taxon>
        <taxon>Portunoidea</taxon>
        <taxon>Portunidae</taxon>
        <taxon>Portuninae</taxon>
        <taxon>Portunus</taxon>
    </lineage>
</organism>
<protein>
    <submittedName>
        <fullName evidence="2">Uncharacterized protein</fullName>
    </submittedName>
</protein>
<feature type="region of interest" description="Disordered" evidence="1">
    <location>
        <begin position="1"/>
        <end position="37"/>
    </location>
</feature>
<reference evidence="2 3" key="1">
    <citation type="submission" date="2019-05" db="EMBL/GenBank/DDBJ databases">
        <title>Another draft genome of Portunus trituberculatus and its Hox gene families provides insights of decapod evolution.</title>
        <authorList>
            <person name="Jeong J.-H."/>
            <person name="Song I."/>
            <person name="Kim S."/>
            <person name="Choi T."/>
            <person name="Kim D."/>
            <person name="Ryu S."/>
            <person name="Kim W."/>
        </authorList>
    </citation>
    <scope>NUCLEOTIDE SEQUENCE [LARGE SCALE GENOMIC DNA]</scope>
    <source>
        <tissue evidence="2">Muscle</tissue>
    </source>
</reference>
<evidence type="ECO:0000256" key="1">
    <source>
        <dbReference type="SAM" id="MobiDB-lite"/>
    </source>
</evidence>
<name>A0A5B7HZY2_PORTR</name>
<comment type="caution">
    <text evidence="2">The sequence shown here is derived from an EMBL/GenBank/DDBJ whole genome shotgun (WGS) entry which is preliminary data.</text>
</comment>
<evidence type="ECO:0000313" key="2">
    <source>
        <dbReference type="EMBL" id="MPC78621.1"/>
    </source>
</evidence>
<proteinExistence type="predicted"/>
<dbReference type="EMBL" id="VSRR010048910">
    <property type="protein sequence ID" value="MPC78621.1"/>
    <property type="molecule type" value="Genomic_DNA"/>
</dbReference>
<gene>
    <name evidence="2" type="ORF">E2C01_073113</name>
</gene>
<evidence type="ECO:0000313" key="3">
    <source>
        <dbReference type="Proteomes" id="UP000324222"/>
    </source>
</evidence>
<accession>A0A5B7HZY2</accession>
<sequence length="118" mass="13098">MERRNKSGSRGAVVEDAEGKEEGASTELLINGSERSENKPLGTYLLIASLPSLERGRPGKEGGGRTITRLSIFVAFGNSRGEKAKRWWVVRMALNWKGRRDADQTTHLTRQRNESVAT</sequence>
<dbReference type="Proteomes" id="UP000324222">
    <property type="component" value="Unassembled WGS sequence"/>
</dbReference>
<dbReference type="AlphaFoldDB" id="A0A5B7HZY2"/>
<keyword evidence="3" id="KW-1185">Reference proteome</keyword>